<reference evidence="10" key="1">
    <citation type="submission" date="2020-11" db="EMBL/GenBank/DDBJ databases">
        <title>Azospira restricta DSM 18626 genome sequence.</title>
        <authorList>
            <person name="Moe W.M."/>
        </authorList>
    </citation>
    <scope>NUCLEOTIDE SEQUENCE</scope>
    <source>
        <strain evidence="10">DSM 18626</strain>
    </source>
</reference>
<comment type="similarity">
    <text evidence="1 8">Belongs to the TRAFAC class translation factor GTPase superfamily. Classic translation factor GTPase family. EF-G/EF-2 subfamily.</text>
</comment>
<dbReference type="InterPro" id="IPR035647">
    <property type="entry name" value="EFG_III/V"/>
</dbReference>
<dbReference type="GO" id="GO:0097216">
    <property type="term" value="F:guanosine tetraphosphate binding"/>
    <property type="evidence" value="ECO:0007669"/>
    <property type="project" value="UniProtKB-ARBA"/>
</dbReference>
<dbReference type="CDD" id="cd01886">
    <property type="entry name" value="EF-G"/>
    <property type="match status" value="1"/>
</dbReference>
<dbReference type="Pfam" id="PF03144">
    <property type="entry name" value="GTP_EFTU_D2"/>
    <property type="match status" value="1"/>
</dbReference>
<keyword evidence="3 8" id="KW-0547">Nucleotide-binding</keyword>
<evidence type="ECO:0000256" key="5">
    <source>
        <dbReference type="ARBA" id="ARBA00022917"/>
    </source>
</evidence>
<gene>
    <name evidence="8 10" type="primary">fusA</name>
    <name evidence="10" type="ORF">IWH25_06020</name>
</gene>
<dbReference type="GO" id="GO:0005737">
    <property type="term" value="C:cytoplasm"/>
    <property type="evidence" value="ECO:0007669"/>
    <property type="project" value="UniProtKB-SubCell"/>
</dbReference>
<comment type="subcellular location">
    <subcellularLocation>
        <location evidence="8">Cytoplasm</location>
    </subcellularLocation>
</comment>
<dbReference type="RefSeq" id="WP_203388424.1">
    <property type="nucleotide sequence ID" value="NZ_CP064781.1"/>
</dbReference>
<evidence type="ECO:0000256" key="4">
    <source>
        <dbReference type="ARBA" id="ARBA00022768"/>
    </source>
</evidence>
<feature type="binding site" evidence="8">
    <location>
        <begin position="17"/>
        <end position="24"/>
    </location>
    <ligand>
        <name>GTP</name>
        <dbReference type="ChEBI" id="CHEBI:37565"/>
    </ligand>
</feature>
<dbReference type="FunFam" id="3.40.50.300:FF:000029">
    <property type="entry name" value="Elongation factor G"/>
    <property type="match status" value="1"/>
</dbReference>
<dbReference type="Pfam" id="PF03764">
    <property type="entry name" value="EFG_IV"/>
    <property type="match status" value="1"/>
</dbReference>
<dbReference type="HAMAP" id="MF_00054_B">
    <property type="entry name" value="EF_G_EF_2_B"/>
    <property type="match status" value="1"/>
</dbReference>
<dbReference type="SUPFAM" id="SSF54211">
    <property type="entry name" value="Ribosomal protein S5 domain 2-like"/>
    <property type="match status" value="1"/>
</dbReference>
<dbReference type="FunFam" id="2.40.30.10:FF:000006">
    <property type="entry name" value="Elongation factor G"/>
    <property type="match status" value="1"/>
</dbReference>
<keyword evidence="4 8" id="KW-0251">Elongation factor</keyword>
<dbReference type="InterPro" id="IPR000795">
    <property type="entry name" value="T_Tr_GTP-bd_dom"/>
</dbReference>
<dbReference type="NCBIfam" id="TIGR00231">
    <property type="entry name" value="small_GTP"/>
    <property type="match status" value="1"/>
</dbReference>
<dbReference type="Proteomes" id="UP000663444">
    <property type="component" value="Chromosome"/>
</dbReference>
<dbReference type="Pfam" id="PF00009">
    <property type="entry name" value="GTP_EFTU"/>
    <property type="match status" value="1"/>
</dbReference>
<dbReference type="PANTHER" id="PTHR43261:SF1">
    <property type="entry name" value="RIBOSOME-RELEASING FACTOR 2, MITOCHONDRIAL"/>
    <property type="match status" value="1"/>
</dbReference>
<evidence type="ECO:0000256" key="3">
    <source>
        <dbReference type="ARBA" id="ARBA00022741"/>
    </source>
</evidence>
<feature type="binding site" evidence="8">
    <location>
        <begin position="142"/>
        <end position="145"/>
    </location>
    <ligand>
        <name>GTP</name>
        <dbReference type="ChEBI" id="CHEBI:37565"/>
    </ligand>
</feature>
<dbReference type="GO" id="GO:0032790">
    <property type="term" value="P:ribosome disassembly"/>
    <property type="evidence" value="ECO:0007669"/>
    <property type="project" value="TreeGrafter"/>
</dbReference>
<dbReference type="InterPro" id="IPR027417">
    <property type="entry name" value="P-loop_NTPase"/>
</dbReference>
<feature type="binding site" evidence="8">
    <location>
        <begin position="88"/>
        <end position="92"/>
    </location>
    <ligand>
        <name>GTP</name>
        <dbReference type="ChEBI" id="CHEBI:37565"/>
    </ligand>
</feature>
<dbReference type="CDD" id="cd01434">
    <property type="entry name" value="EFG_mtEFG1_IV"/>
    <property type="match status" value="1"/>
</dbReference>
<dbReference type="NCBIfam" id="TIGR00484">
    <property type="entry name" value="EF-G"/>
    <property type="match status" value="1"/>
</dbReference>
<organism evidence="10 11">
    <name type="scientific">Azospira restricta</name>
    <dbReference type="NCBI Taxonomy" id="404405"/>
    <lineage>
        <taxon>Bacteria</taxon>
        <taxon>Pseudomonadati</taxon>
        <taxon>Pseudomonadota</taxon>
        <taxon>Betaproteobacteria</taxon>
        <taxon>Rhodocyclales</taxon>
        <taxon>Rhodocyclaceae</taxon>
        <taxon>Azospira</taxon>
    </lineage>
</organism>
<keyword evidence="5 8" id="KW-0648">Protein biosynthesis</keyword>
<dbReference type="InterPro" id="IPR005225">
    <property type="entry name" value="Small_GTP-bd"/>
</dbReference>
<dbReference type="SMART" id="SM00838">
    <property type="entry name" value="EFG_C"/>
    <property type="match status" value="1"/>
</dbReference>
<evidence type="ECO:0000256" key="7">
    <source>
        <dbReference type="ARBA" id="ARBA00024731"/>
    </source>
</evidence>
<proteinExistence type="inferred from homology"/>
<dbReference type="InterPro" id="IPR014721">
    <property type="entry name" value="Ribsml_uS5_D2-typ_fold_subgr"/>
</dbReference>
<keyword evidence="8" id="KW-0963">Cytoplasm</keyword>
<dbReference type="NCBIfam" id="NF009379">
    <property type="entry name" value="PRK12740.1-3"/>
    <property type="match status" value="1"/>
</dbReference>
<dbReference type="InterPro" id="IPR009000">
    <property type="entry name" value="Transl_B-barrel_sf"/>
</dbReference>
<dbReference type="Gene3D" id="3.30.70.240">
    <property type="match status" value="1"/>
</dbReference>
<dbReference type="PANTHER" id="PTHR43261">
    <property type="entry name" value="TRANSLATION ELONGATION FACTOR G-RELATED"/>
    <property type="match status" value="1"/>
</dbReference>
<dbReference type="CDD" id="cd16262">
    <property type="entry name" value="EFG_III"/>
    <property type="match status" value="1"/>
</dbReference>
<dbReference type="InterPro" id="IPR041095">
    <property type="entry name" value="EFG_II"/>
</dbReference>
<dbReference type="AlphaFoldDB" id="A0A974Y512"/>
<dbReference type="KEGG" id="ares:IWH25_06020"/>
<dbReference type="Gene3D" id="2.40.30.10">
    <property type="entry name" value="Translation factors"/>
    <property type="match status" value="1"/>
</dbReference>
<dbReference type="NCBIfam" id="NF009381">
    <property type="entry name" value="PRK12740.1-5"/>
    <property type="match status" value="1"/>
</dbReference>
<dbReference type="SUPFAM" id="SSF54980">
    <property type="entry name" value="EF-G C-terminal domain-like"/>
    <property type="match status" value="2"/>
</dbReference>
<dbReference type="Pfam" id="PF14492">
    <property type="entry name" value="EFG_III"/>
    <property type="match status" value="1"/>
</dbReference>
<dbReference type="InterPro" id="IPR020568">
    <property type="entry name" value="Ribosomal_Su5_D2-typ_SF"/>
</dbReference>
<evidence type="ECO:0000256" key="8">
    <source>
        <dbReference type="HAMAP-Rule" id="MF_00054"/>
    </source>
</evidence>
<evidence type="ECO:0000313" key="11">
    <source>
        <dbReference type="Proteomes" id="UP000663444"/>
    </source>
</evidence>
<dbReference type="InterPro" id="IPR035649">
    <property type="entry name" value="EFG_V"/>
</dbReference>
<dbReference type="GO" id="GO:0003746">
    <property type="term" value="F:translation elongation factor activity"/>
    <property type="evidence" value="ECO:0007669"/>
    <property type="project" value="UniProtKB-UniRule"/>
</dbReference>
<dbReference type="FunFam" id="3.30.70.870:FF:000001">
    <property type="entry name" value="Elongation factor G"/>
    <property type="match status" value="1"/>
</dbReference>
<dbReference type="CDD" id="cd04088">
    <property type="entry name" value="EFG_mtEFG_II"/>
    <property type="match status" value="1"/>
</dbReference>
<keyword evidence="11" id="KW-1185">Reference proteome</keyword>
<dbReference type="InterPro" id="IPR009022">
    <property type="entry name" value="EFG_III"/>
</dbReference>
<dbReference type="PROSITE" id="PS51722">
    <property type="entry name" value="G_TR_2"/>
    <property type="match status" value="1"/>
</dbReference>
<dbReference type="PROSITE" id="PS00301">
    <property type="entry name" value="G_TR_1"/>
    <property type="match status" value="1"/>
</dbReference>
<dbReference type="SMART" id="SM00889">
    <property type="entry name" value="EFG_IV"/>
    <property type="match status" value="1"/>
</dbReference>
<dbReference type="SUPFAM" id="SSF50447">
    <property type="entry name" value="Translation proteins"/>
    <property type="match status" value="1"/>
</dbReference>
<dbReference type="Pfam" id="PF00679">
    <property type="entry name" value="EFG_C"/>
    <property type="match status" value="1"/>
</dbReference>
<comment type="function">
    <text evidence="7 8">Catalyzes the GTP-dependent ribosomal translocation step during translation elongation. During this step, the ribosome changes from the pre-translocational (PRE) to the post-translocational (POST) state as the newly formed A-site-bound peptidyl-tRNA and P-site-bound deacylated tRNA move to the P and E sites, respectively. Catalyzes the coordinated movement of the two tRNA molecules, the mRNA and conformational changes in the ribosome.</text>
</comment>
<accession>A0A974Y512</accession>
<evidence type="ECO:0000256" key="2">
    <source>
        <dbReference type="ARBA" id="ARBA00017872"/>
    </source>
</evidence>
<name>A0A974Y512_9RHOO</name>
<dbReference type="GO" id="GO:0003924">
    <property type="term" value="F:GTPase activity"/>
    <property type="evidence" value="ECO:0007669"/>
    <property type="project" value="InterPro"/>
</dbReference>
<dbReference type="InterPro" id="IPR031157">
    <property type="entry name" value="G_TR_CS"/>
</dbReference>
<dbReference type="InterPro" id="IPR004540">
    <property type="entry name" value="Transl_elong_EFG/EF2"/>
</dbReference>
<dbReference type="FunFam" id="3.30.230.10:FF:000003">
    <property type="entry name" value="Elongation factor G"/>
    <property type="match status" value="1"/>
</dbReference>
<dbReference type="InterPro" id="IPR000640">
    <property type="entry name" value="EFG_V-like"/>
</dbReference>
<dbReference type="Gene3D" id="3.30.70.870">
    <property type="entry name" value="Elongation Factor G (Translational Gtpase), domain 3"/>
    <property type="match status" value="1"/>
</dbReference>
<dbReference type="InterPro" id="IPR005517">
    <property type="entry name" value="Transl_elong_EFG/EF2_IV"/>
</dbReference>
<evidence type="ECO:0000256" key="6">
    <source>
        <dbReference type="ARBA" id="ARBA00023134"/>
    </source>
</evidence>
<evidence type="ECO:0000259" key="9">
    <source>
        <dbReference type="PROSITE" id="PS51722"/>
    </source>
</evidence>
<evidence type="ECO:0000256" key="1">
    <source>
        <dbReference type="ARBA" id="ARBA00005870"/>
    </source>
</evidence>
<dbReference type="PRINTS" id="PR00315">
    <property type="entry name" value="ELONGATNFCT"/>
</dbReference>
<dbReference type="EMBL" id="CP064781">
    <property type="protein sequence ID" value="QRJ64896.1"/>
    <property type="molecule type" value="Genomic_DNA"/>
</dbReference>
<evidence type="ECO:0000313" key="10">
    <source>
        <dbReference type="EMBL" id="QRJ64896.1"/>
    </source>
</evidence>
<dbReference type="GO" id="GO:0005525">
    <property type="term" value="F:GTP binding"/>
    <property type="evidence" value="ECO:0007669"/>
    <property type="project" value="UniProtKB-UniRule"/>
</dbReference>
<protein>
    <recommendedName>
        <fullName evidence="2 8">Elongation factor G</fullName>
        <shortName evidence="8">EF-G</shortName>
    </recommendedName>
</protein>
<keyword evidence="6 8" id="KW-0342">GTP-binding</keyword>
<dbReference type="CDD" id="cd03713">
    <property type="entry name" value="EFG_mtEFG_C"/>
    <property type="match status" value="1"/>
</dbReference>
<sequence>MARKTPIERYRNIGISAHIDAGKTTTTERILYYTGVNHKIGEVHDGAATMDWMEQEQERGITITSAATTCFWKGMDMQFQEHRFNIIDTPGHVDFTIEVERSMRVLDGACMVYCAVGGVQPQSETVWRQATKYKVPRLAFVNKMDRSGANFYKVVDQMKTRLKANPVPIVLPIGAEDTFAGVVDLIKMKAIIWDEASQGMKFEYKDIPAELVEDAKTWREQMVEAAAEASEELMNQYLENGDLPEKDIIAGLRTRTINCEIQPMLCGTAFKNKGVQRMLDAVIELLPSPVDIPPVEGEKENGDKDNREASDSAKFSALAFKLMTDPYVGQLTFIRVYSGVLKSGDTVYNPIKSRKERIGRILQMHANNREEIKEVLAGDIAACVGLKECTTGETLCDPDAPIILERMEFPEPVIHVAVEPKTKADQEKMGIALNRLAAEDPSFRVRTDEESGQTIISGMGELHLEIIVDRMKREFSVEANVGAPQVAYRECIKKAVEQEGKFVKQSGGRGQYGHVWLKIEPNEAGKGYEFVDAIKGGTVPREFIPAVDKGLQDAITSGVLAGFPVVDVKFTLFDGSYHDVDSNENAFRMAASMAFKEGMKKASPTLLEPMMAVVVETPEDYMGNVMGDLSGRRGMVQGMDDLPGGMKEVKAEVPLAEMFGYSTQLRSLTQGRATYSMEFKHYAEAPKNVAEAVINKK</sequence>
<dbReference type="FunFam" id="3.30.70.240:FF:000001">
    <property type="entry name" value="Elongation factor G"/>
    <property type="match status" value="1"/>
</dbReference>
<feature type="domain" description="Tr-type G" evidence="9">
    <location>
        <begin position="8"/>
        <end position="290"/>
    </location>
</feature>
<dbReference type="InterPro" id="IPR004161">
    <property type="entry name" value="EFTu-like_2"/>
</dbReference>
<dbReference type="InterPro" id="IPR047872">
    <property type="entry name" value="EFG_IV"/>
</dbReference>
<dbReference type="SUPFAM" id="SSF52540">
    <property type="entry name" value="P-loop containing nucleoside triphosphate hydrolases"/>
    <property type="match status" value="1"/>
</dbReference>
<dbReference type="Gene3D" id="3.40.50.300">
    <property type="entry name" value="P-loop containing nucleotide triphosphate hydrolases"/>
    <property type="match status" value="1"/>
</dbReference>
<dbReference type="Gene3D" id="3.30.230.10">
    <property type="match status" value="1"/>
</dbReference>